<dbReference type="Pfam" id="PF02541">
    <property type="entry name" value="Ppx-GppA"/>
    <property type="match status" value="1"/>
</dbReference>
<dbReference type="InterPro" id="IPR043129">
    <property type="entry name" value="ATPase_NBD"/>
</dbReference>
<dbReference type="SUPFAM" id="SSF53067">
    <property type="entry name" value="Actin-like ATPase domain"/>
    <property type="match status" value="2"/>
</dbReference>
<dbReference type="GO" id="GO:0016462">
    <property type="term" value="F:pyrophosphatase activity"/>
    <property type="evidence" value="ECO:0007669"/>
    <property type="project" value="TreeGrafter"/>
</dbReference>
<dbReference type="InterPro" id="IPR003695">
    <property type="entry name" value="Ppx_GppA_N"/>
</dbReference>
<evidence type="ECO:0000313" key="3">
    <source>
        <dbReference type="Proteomes" id="UP001144352"/>
    </source>
</evidence>
<dbReference type="PANTHER" id="PTHR30005:SF0">
    <property type="entry name" value="RETROGRADE REGULATION PROTEIN 2"/>
    <property type="match status" value="1"/>
</dbReference>
<evidence type="ECO:0000259" key="1">
    <source>
        <dbReference type="Pfam" id="PF02541"/>
    </source>
</evidence>
<feature type="domain" description="Ppx/GppA phosphatase N-terminal" evidence="1">
    <location>
        <begin position="20"/>
        <end position="301"/>
    </location>
</feature>
<name>A0A9W6LCL4_9BACT</name>
<dbReference type="EMBL" id="BSDS01000002">
    <property type="protein sequence ID" value="GLI39027.1"/>
    <property type="molecule type" value="Genomic_DNA"/>
</dbReference>
<protein>
    <submittedName>
        <fullName evidence="2">Exopolyphosphatase</fullName>
    </submittedName>
</protein>
<dbReference type="InterPro" id="IPR050273">
    <property type="entry name" value="GppA/Ppx_hydrolase"/>
</dbReference>
<keyword evidence="3" id="KW-1185">Reference proteome</keyword>
<dbReference type="RefSeq" id="WP_214185344.1">
    <property type="nucleotide sequence ID" value="NZ_BSDS01000002.1"/>
</dbReference>
<dbReference type="AlphaFoldDB" id="A0A9W6LCL4"/>
<accession>A0A9W6LCL4</accession>
<organism evidence="2 3">
    <name type="scientific">Geobacter hydrogenophilus</name>
    <dbReference type="NCBI Taxonomy" id="40983"/>
    <lineage>
        <taxon>Bacteria</taxon>
        <taxon>Pseudomonadati</taxon>
        <taxon>Thermodesulfobacteriota</taxon>
        <taxon>Desulfuromonadia</taxon>
        <taxon>Geobacterales</taxon>
        <taxon>Geobacteraceae</taxon>
        <taxon>Geobacter</taxon>
    </lineage>
</organism>
<dbReference type="Gene3D" id="3.30.420.40">
    <property type="match status" value="1"/>
</dbReference>
<dbReference type="PANTHER" id="PTHR30005">
    <property type="entry name" value="EXOPOLYPHOSPHATASE"/>
    <property type="match status" value="1"/>
</dbReference>
<reference evidence="2" key="1">
    <citation type="submission" date="2022-12" db="EMBL/GenBank/DDBJ databases">
        <title>Reference genome sequencing for broad-spectrum identification of bacterial and archaeal isolates by mass spectrometry.</title>
        <authorList>
            <person name="Sekiguchi Y."/>
            <person name="Tourlousse D.M."/>
        </authorList>
    </citation>
    <scope>NUCLEOTIDE SEQUENCE</scope>
    <source>
        <strain evidence="2">H2</strain>
    </source>
</reference>
<evidence type="ECO:0000313" key="2">
    <source>
        <dbReference type="EMBL" id="GLI39027.1"/>
    </source>
</evidence>
<comment type="caution">
    <text evidence="2">The sequence shown here is derived from an EMBL/GenBank/DDBJ whole genome shotgun (WGS) entry which is preliminary data.</text>
</comment>
<dbReference type="Gene3D" id="3.30.420.150">
    <property type="entry name" value="Exopolyphosphatase. Domain 2"/>
    <property type="match status" value="1"/>
</dbReference>
<gene>
    <name evidence="2" type="primary">gppA-1</name>
    <name evidence="2" type="ORF">GHYDROH2_25280</name>
</gene>
<dbReference type="Proteomes" id="UP001144352">
    <property type="component" value="Unassembled WGS sequence"/>
</dbReference>
<dbReference type="CDD" id="cd24054">
    <property type="entry name" value="ASKHA_NBD_AaPPX-GppA_MtPPX2-like"/>
    <property type="match status" value="1"/>
</dbReference>
<sequence length="304" mass="32467">MHDVLASIDLGTNTARLLIGKVEGGAVAPILIKRRITRLGGGFTREAGISPEAWQRSLDALIDFAAEMKRGGVTRLRAVATSAVRDAVNGAAFCSEVIDRTGIRLEVIDGEEEGLLTLAGVISGLNRKEGDFFVFDVGGGSTEYTLAESRRPLHTESLPLGVVRLTEGKPDVPAMEEKIGRELAGLGKHLEGNGLRGRLDGATLVGTAGTATTLAAISLQMTDYDYRRVNNHVLTRDEIGRIFAMLLPLSSEERLTVPGLEKGREDLIIAGILITLKTMDAFGFDRMTVSDFGLLEGVLLGLGV</sequence>
<proteinExistence type="predicted"/>